<evidence type="ECO:0000313" key="12">
    <source>
        <dbReference type="Proteomes" id="UP000694397"/>
    </source>
</evidence>
<dbReference type="Ensembl" id="ENSSFOT00015060074.1">
    <property type="protein sequence ID" value="ENSSFOP00015048320.1"/>
    <property type="gene ID" value="ENSSFOG00015000324.2"/>
</dbReference>
<organism evidence="11 12">
    <name type="scientific">Scleropages formosus</name>
    <name type="common">Asian bonytongue</name>
    <name type="synonym">Osteoglossum formosum</name>
    <dbReference type="NCBI Taxonomy" id="113540"/>
    <lineage>
        <taxon>Eukaryota</taxon>
        <taxon>Metazoa</taxon>
        <taxon>Chordata</taxon>
        <taxon>Craniata</taxon>
        <taxon>Vertebrata</taxon>
        <taxon>Euteleostomi</taxon>
        <taxon>Actinopterygii</taxon>
        <taxon>Neopterygii</taxon>
        <taxon>Teleostei</taxon>
        <taxon>Osteoglossocephala</taxon>
        <taxon>Osteoglossomorpha</taxon>
        <taxon>Osteoglossiformes</taxon>
        <taxon>Osteoglossidae</taxon>
        <taxon>Scleropages</taxon>
    </lineage>
</organism>
<comment type="subcellular location">
    <subcellularLocation>
        <location evidence="1">Membrane</location>
        <topology evidence="1">Single-pass membrane protein</topology>
    </subcellularLocation>
</comment>
<accession>A0A8C9T8M2</accession>
<dbReference type="SUPFAM" id="SSF48726">
    <property type="entry name" value="Immunoglobulin"/>
    <property type="match status" value="4"/>
</dbReference>
<evidence type="ECO:0000259" key="10">
    <source>
        <dbReference type="PROSITE" id="PS50835"/>
    </source>
</evidence>
<keyword evidence="8" id="KW-0393">Immunoglobulin domain</keyword>
<reference evidence="11 12" key="1">
    <citation type="submission" date="2019-04" db="EMBL/GenBank/DDBJ databases">
        <authorList>
            <consortium name="Wellcome Sanger Institute Data Sharing"/>
        </authorList>
    </citation>
    <scope>NUCLEOTIDE SEQUENCE [LARGE SCALE GENOMIC DNA]</scope>
</reference>
<feature type="domain" description="Ig-like" evidence="10">
    <location>
        <begin position="139"/>
        <end position="237"/>
    </location>
</feature>
<dbReference type="InterPro" id="IPR013783">
    <property type="entry name" value="Ig-like_fold"/>
</dbReference>
<dbReference type="AlphaFoldDB" id="A0A8C9T8M2"/>
<evidence type="ECO:0000256" key="5">
    <source>
        <dbReference type="ARBA" id="ARBA00022989"/>
    </source>
</evidence>
<feature type="domain" description="Ig-like" evidence="10">
    <location>
        <begin position="542"/>
        <end position="666"/>
    </location>
</feature>
<feature type="domain" description="Ig-like" evidence="10">
    <location>
        <begin position="268"/>
        <end position="394"/>
    </location>
</feature>
<dbReference type="InterPro" id="IPR051102">
    <property type="entry name" value="IgSF_V-set/TM_domain"/>
</dbReference>
<feature type="transmembrane region" description="Helical" evidence="9">
    <location>
        <begin position="686"/>
        <end position="712"/>
    </location>
</feature>
<dbReference type="Proteomes" id="UP000694397">
    <property type="component" value="Chromosome 14"/>
</dbReference>
<dbReference type="FunFam" id="2.60.40.10:FF:000191">
    <property type="entry name" value="Immunoglobulin superfamily member 3"/>
    <property type="match status" value="1"/>
</dbReference>
<evidence type="ECO:0000313" key="11">
    <source>
        <dbReference type="Ensembl" id="ENSSFOP00015048320.1"/>
    </source>
</evidence>
<keyword evidence="12" id="KW-1185">Reference proteome</keyword>
<dbReference type="OrthoDB" id="9873136at2759"/>
<sequence length="732" mass="80741">CSETLTRRVQIELLVTIPRGPLIRVEGQSVSIRCNVSDYEGPLEQDFEWKLVQGSVSYDLVSTMDPQFTDTSFLDRVTSGDLSLTRLSDSSAELRIGTVRTTDGGTYVCSTPSTDVSVSGNYDADVELKVIKDSLQVAPVPSPALVPEGGPLELRCNVTRVMTENTYLSVTWSVGRGTSPSKDILTVGPDGDVEVGEFYTQRYSDGGLLLKLRGGGAFGLLLTEAFPSDRGEYSCTAREWVPEGGGVWQSILEKRSGPVQVQVTMTEPNFTVTLSDLVTPRFSGDPAELACRVTGAPLLQDGRLGVTWLHGTGSDPVRTARPVAALDERGELVVWDDYRPRVESGLISLSRVKSLTFRLRFLHMWESDQGAFLCAVSTWTRSRDGGWVRSQEVRSNNLTVHWEVKKPRLGVVAYRLREASSAGATFEMSCRVIAENLQEPSYSVHVQMEQSVRSKTRRIVSLGPDLVVQPEDGGDQERRDSAVLEKSGPAEFRFRLYGVQVSDRGFYSCAVTAWTRDASRNWTKAVSSESNKVQIAFVHTGPTFNISIHADTTSIYPGETTKMDCILAVSGSTPNAGDIFYEVQWYQNHFRVDGGAALLASMDRWGVVKKSPRNSSSDCSLERVSSQVFRLSIHNTQDTDAGEYRCRAAPWMRSSAGTWTRGQDLSSTTVFLTVRFALWDSMKMPLLYGAGAALIVGLFSLLVGFACAHCWCRKVALVPRRSRNHLMVQDME</sequence>
<evidence type="ECO:0000256" key="3">
    <source>
        <dbReference type="ARBA" id="ARBA00022729"/>
    </source>
</evidence>
<evidence type="ECO:0000256" key="7">
    <source>
        <dbReference type="ARBA" id="ARBA00023157"/>
    </source>
</evidence>
<dbReference type="PANTHER" id="PTHR12207">
    <property type="entry name" value="V-SET AND TRANSMEMBRANE DOMAIN-CONTAINING PROTEIN"/>
    <property type="match status" value="1"/>
</dbReference>
<dbReference type="SMART" id="SM00409">
    <property type="entry name" value="IG"/>
    <property type="match status" value="5"/>
</dbReference>
<dbReference type="InterPro" id="IPR007110">
    <property type="entry name" value="Ig-like_dom"/>
</dbReference>
<keyword evidence="5 9" id="KW-1133">Transmembrane helix</keyword>
<protein>
    <recommendedName>
        <fullName evidence="10">Ig-like domain-containing protein</fullName>
    </recommendedName>
</protein>
<feature type="domain" description="Ig-like" evidence="10">
    <location>
        <begin position="26"/>
        <end position="119"/>
    </location>
</feature>
<evidence type="ECO:0000256" key="9">
    <source>
        <dbReference type="SAM" id="Phobius"/>
    </source>
</evidence>
<name>A0A8C9T8M2_SCLFO</name>
<dbReference type="GeneTree" id="ENSGT00940000158367"/>
<gene>
    <name evidence="11" type="primary">LOC108926877</name>
</gene>
<evidence type="ECO:0000256" key="6">
    <source>
        <dbReference type="ARBA" id="ARBA00023136"/>
    </source>
</evidence>
<proteinExistence type="predicted"/>
<evidence type="ECO:0000256" key="4">
    <source>
        <dbReference type="ARBA" id="ARBA00022737"/>
    </source>
</evidence>
<evidence type="ECO:0000256" key="2">
    <source>
        <dbReference type="ARBA" id="ARBA00022692"/>
    </source>
</evidence>
<dbReference type="InterPro" id="IPR036179">
    <property type="entry name" value="Ig-like_dom_sf"/>
</dbReference>
<keyword evidence="4" id="KW-0677">Repeat</keyword>
<dbReference type="InterPro" id="IPR003599">
    <property type="entry name" value="Ig_sub"/>
</dbReference>
<evidence type="ECO:0000256" key="1">
    <source>
        <dbReference type="ARBA" id="ARBA00004167"/>
    </source>
</evidence>
<keyword evidence="3" id="KW-0732">Signal</keyword>
<dbReference type="Gene3D" id="2.60.40.10">
    <property type="entry name" value="Immunoglobulins"/>
    <property type="match status" value="3"/>
</dbReference>
<dbReference type="GO" id="GO:0016020">
    <property type="term" value="C:membrane"/>
    <property type="evidence" value="ECO:0007669"/>
    <property type="project" value="UniProtKB-SubCell"/>
</dbReference>
<keyword evidence="6 9" id="KW-0472">Membrane</keyword>
<keyword evidence="7" id="KW-1015">Disulfide bond</keyword>
<dbReference type="PANTHER" id="PTHR12207:SF3">
    <property type="entry name" value="PROSTAGLANDIN F2 RECEPTOR NEGATIVE REGULATOR"/>
    <property type="match status" value="1"/>
</dbReference>
<feature type="domain" description="Ig-like" evidence="10">
    <location>
        <begin position="407"/>
        <end position="527"/>
    </location>
</feature>
<keyword evidence="2 9" id="KW-0812">Transmembrane</keyword>
<reference evidence="11" key="3">
    <citation type="submission" date="2025-09" db="UniProtKB">
        <authorList>
            <consortium name="Ensembl"/>
        </authorList>
    </citation>
    <scope>IDENTIFICATION</scope>
</reference>
<evidence type="ECO:0000256" key="8">
    <source>
        <dbReference type="ARBA" id="ARBA00023319"/>
    </source>
</evidence>
<dbReference type="FunFam" id="2.60.40.10:FF:002026">
    <property type="entry name" value="Prostaglandin F2 receptor inhibitor"/>
    <property type="match status" value="1"/>
</dbReference>
<reference evidence="11" key="2">
    <citation type="submission" date="2025-08" db="UniProtKB">
        <authorList>
            <consortium name="Ensembl"/>
        </authorList>
    </citation>
    <scope>IDENTIFICATION</scope>
</reference>
<dbReference type="PROSITE" id="PS50835">
    <property type="entry name" value="IG_LIKE"/>
    <property type="match status" value="5"/>
</dbReference>